<dbReference type="EMBL" id="JANKHO010001434">
    <property type="protein sequence ID" value="KAJ3501446.1"/>
    <property type="molecule type" value="Genomic_DNA"/>
</dbReference>
<evidence type="ECO:0000256" key="1">
    <source>
        <dbReference type="SAM" id="MobiDB-lite"/>
    </source>
</evidence>
<reference evidence="2" key="1">
    <citation type="submission" date="2022-07" db="EMBL/GenBank/DDBJ databases">
        <title>Genome Sequence of Agrocybe chaxingu.</title>
        <authorList>
            <person name="Buettner E."/>
        </authorList>
    </citation>
    <scope>NUCLEOTIDE SEQUENCE</scope>
    <source>
        <strain evidence="2">MP-N11</strain>
    </source>
</reference>
<keyword evidence="3" id="KW-1185">Reference proteome</keyword>
<evidence type="ECO:0000313" key="3">
    <source>
        <dbReference type="Proteomes" id="UP001148786"/>
    </source>
</evidence>
<organism evidence="2 3">
    <name type="scientific">Agrocybe chaxingu</name>
    <dbReference type="NCBI Taxonomy" id="84603"/>
    <lineage>
        <taxon>Eukaryota</taxon>
        <taxon>Fungi</taxon>
        <taxon>Dikarya</taxon>
        <taxon>Basidiomycota</taxon>
        <taxon>Agaricomycotina</taxon>
        <taxon>Agaricomycetes</taxon>
        <taxon>Agaricomycetidae</taxon>
        <taxon>Agaricales</taxon>
        <taxon>Agaricineae</taxon>
        <taxon>Strophariaceae</taxon>
        <taxon>Agrocybe</taxon>
    </lineage>
</organism>
<protein>
    <submittedName>
        <fullName evidence="2">Uncharacterized protein</fullName>
    </submittedName>
</protein>
<evidence type="ECO:0000313" key="2">
    <source>
        <dbReference type="EMBL" id="KAJ3501446.1"/>
    </source>
</evidence>
<dbReference type="Proteomes" id="UP001148786">
    <property type="component" value="Unassembled WGS sequence"/>
</dbReference>
<gene>
    <name evidence="2" type="ORF">NLJ89_g9334</name>
</gene>
<feature type="region of interest" description="Disordered" evidence="1">
    <location>
        <begin position="27"/>
        <end position="59"/>
    </location>
</feature>
<sequence>MTTTTPSIFNERSWLRRAHYAANLEVERKKARERAQRQRSNETADAREHRLAKHREAQARYRESHRLLLKVRSWQYRKEQAKLRAHGAGD</sequence>
<dbReference type="AlphaFoldDB" id="A0A9W8JR01"/>
<proteinExistence type="predicted"/>
<name>A0A9W8JR01_9AGAR</name>
<accession>A0A9W8JR01</accession>
<comment type="caution">
    <text evidence="2">The sequence shown here is derived from an EMBL/GenBank/DDBJ whole genome shotgun (WGS) entry which is preliminary data.</text>
</comment>